<dbReference type="AlphaFoldDB" id="A0A2T7AX29"/>
<evidence type="ECO:0000313" key="2">
    <source>
        <dbReference type="EMBL" id="PUX16908.1"/>
    </source>
</evidence>
<evidence type="ECO:0000313" key="3">
    <source>
        <dbReference type="Proteomes" id="UP000244378"/>
    </source>
</evidence>
<proteinExistence type="predicted"/>
<accession>A0A2T7AX29</accession>
<evidence type="ECO:0000313" key="1">
    <source>
        <dbReference type="EMBL" id="KAB0882420.1"/>
    </source>
</evidence>
<reference evidence="2 3" key="1">
    <citation type="submission" date="2016-12" db="EMBL/GenBank/DDBJ databases">
        <title>Analysis of the Molecular Diversity Among Cronobacter Species Isolated from Filth Flies Using a Pan Genomic DNA Microarray.</title>
        <authorList>
            <person name="Pava-Ripoll M."/>
            <person name="Tall B."/>
            <person name="Farber J."/>
            <person name="Fanning S."/>
            <person name="Lehner A."/>
            <person name="Stephan R."/>
            <person name="Pagotto F."/>
            <person name="Iverson C."/>
            <person name="Ziobro G."/>
            <person name="Miller A."/>
            <person name="Pearson R."/>
            <person name="Yan Q."/>
            <person name="Kim M."/>
            <person name="Jeong S."/>
            <person name="Park J."/>
            <person name="Jun S."/>
            <person name="Choi H."/>
            <person name="Chung T."/>
            <person name="Yoo Y."/>
            <person name="Park E."/>
            <person name="Hwang S."/>
            <person name="Lee B."/>
            <person name="Sathyamoorthy V."/>
            <person name="Carter L."/>
            <person name="Mammel M."/>
            <person name="Jackson S."/>
            <person name="Kothary M."/>
            <person name="Patel I."/>
            <person name="Grim C."/>
            <person name="Gopinath G."/>
            <person name="Gangiredla J."/>
            <person name="Chase H."/>
        </authorList>
    </citation>
    <scope>NUCLEOTIDE SEQUENCE [LARGE SCALE GENOMIC DNA]</scope>
    <source>
        <strain evidence="2 3">MOD1-Md1s</strain>
    </source>
</reference>
<sequence length="70" mass="8300">MLPLSQYFRCVSMMLTKLSHQFPVTEAIFVSQINKSTQIKYPFRSKHRPSPRHIWLRAAPDVTLQRKMLL</sequence>
<dbReference type="OrthoDB" id="6563891at2"/>
<gene>
    <name evidence="2" type="ORF">AUN14_04615</name>
    <name evidence="1" type="ORF">FZI19_07945</name>
</gene>
<evidence type="ECO:0000313" key="4">
    <source>
        <dbReference type="Proteomes" id="UP000469927"/>
    </source>
</evidence>
<dbReference type="EMBL" id="WAGD01000019">
    <property type="protein sequence ID" value="KAB0882420.1"/>
    <property type="molecule type" value="Genomic_DNA"/>
</dbReference>
<dbReference type="Proteomes" id="UP000469927">
    <property type="component" value="Unassembled WGS sequence"/>
</dbReference>
<dbReference type="Proteomes" id="UP000244378">
    <property type="component" value="Unassembled WGS sequence"/>
</dbReference>
<name>A0A2T7AX29_9ENTR</name>
<keyword evidence="4" id="KW-1185">Reference proteome</keyword>
<comment type="caution">
    <text evidence="2">The sequence shown here is derived from an EMBL/GenBank/DDBJ whole genome shotgun (WGS) entry which is preliminary data.</text>
</comment>
<dbReference type="EMBL" id="MSAE01000005">
    <property type="protein sequence ID" value="PUX16908.1"/>
    <property type="molecule type" value="Genomic_DNA"/>
</dbReference>
<organism evidence="2 3">
    <name type="scientific">Cronobacter muytjensii</name>
    <dbReference type="NCBI Taxonomy" id="413501"/>
    <lineage>
        <taxon>Bacteria</taxon>
        <taxon>Pseudomonadati</taxon>
        <taxon>Pseudomonadota</taxon>
        <taxon>Gammaproteobacteria</taxon>
        <taxon>Enterobacterales</taxon>
        <taxon>Enterobacteriaceae</taxon>
        <taxon>Cronobacter</taxon>
    </lineage>
</organism>
<protein>
    <submittedName>
        <fullName evidence="2">Uncharacterized protein</fullName>
    </submittedName>
</protein>
<reference evidence="1 4" key="2">
    <citation type="submission" date="2019-08" db="EMBL/GenBank/DDBJ databases">
        <title>Prevalence, distribution, and phylogeny of type two toxin-antitoxin genes possessed by Cronobacter species where C. sakazakii homologs follow sequence type lineages.</title>
        <authorList>
            <person name="Finkelstein S."/>
            <person name="Negrete F."/>
            <person name="Jang H."/>
            <person name="Gopinath G.R."/>
            <person name="Tall B.D."/>
        </authorList>
    </citation>
    <scope>NUCLEOTIDE SEQUENCE [LARGE SCALE GENOMIC DNA]</scope>
    <source>
        <strain evidence="1 4">MOD1_GK1257</strain>
    </source>
</reference>